<evidence type="ECO:0000259" key="7">
    <source>
        <dbReference type="Pfam" id="PF00482"/>
    </source>
</evidence>
<proteinExistence type="predicted"/>
<dbReference type="EMBL" id="JAUSUG010000021">
    <property type="protein sequence ID" value="MDQ0256980.1"/>
    <property type="molecule type" value="Genomic_DNA"/>
</dbReference>
<name>A0ABU0A0H9_9BACI</name>
<gene>
    <name evidence="8" type="ORF">J2S74_004425</name>
</gene>
<organism evidence="8 9">
    <name type="scientific">Evansella vedderi</name>
    <dbReference type="NCBI Taxonomy" id="38282"/>
    <lineage>
        <taxon>Bacteria</taxon>
        <taxon>Bacillati</taxon>
        <taxon>Bacillota</taxon>
        <taxon>Bacilli</taxon>
        <taxon>Bacillales</taxon>
        <taxon>Bacillaceae</taxon>
        <taxon>Evansella</taxon>
    </lineage>
</organism>
<evidence type="ECO:0000256" key="3">
    <source>
        <dbReference type="ARBA" id="ARBA00022692"/>
    </source>
</evidence>
<accession>A0ABU0A0H9</accession>
<protein>
    <submittedName>
        <fullName evidence="8">Tight adherence protein C</fullName>
    </submittedName>
</protein>
<evidence type="ECO:0000256" key="4">
    <source>
        <dbReference type="ARBA" id="ARBA00022989"/>
    </source>
</evidence>
<dbReference type="Proteomes" id="UP001230005">
    <property type="component" value="Unassembled WGS sequence"/>
</dbReference>
<keyword evidence="2" id="KW-1003">Cell membrane</keyword>
<evidence type="ECO:0000256" key="5">
    <source>
        <dbReference type="ARBA" id="ARBA00023136"/>
    </source>
</evidence>
<feature type="transmembrane region" description="Helical" evidence="6">
    <location>
        <begin position="104"/>
        <end position="123"/>
    </location>
</feature>
<reference evidence="8 9" key="1">
    <citation type="submission" date="2023-07" db="EMBL/GenBank/DDBJ databases">
        <title>Genomic Encyclopedia of Type Strains, Phase IV (KMG-IV): sequencing the most valuable type-strain genomes for metagenomic binning, comparative biology and taxonomic classification.</title>
        <authorList>
            <person name="Goeker M."/>
        </authorList>
    </citation>
    <scope>NUCLEOTIDE SEQUENCE [LARGE SCALE GENOMIC DNA]</scope>
    <source>
        <strain evidence="8 9">DSM 9768</strain>
    </source>
</reference>
<evidence type="ECO:0000256" key="6">
    <source>
        <dbReference type="SAM" id="Phobius"/>
    </source>
</evidence>
<dbReference type="InterPro" id="IPR018076">
    <property type="entry name" value="T2SS_GspF_dom"/>
</dbReference>
<feature type="transmembrane region" description="Helical" evidence="6">
    <location>
        <begin position="129"/>
        <end position="151"/>
    </location>
</feature>
<comment type="subcellular location">
    <subcellularLocation>
        <location evidence="1">Cell membrane</location>
        <topology evidence="1">Multi-pass membrane protein</topology>
    </subcellularLocation>
</comment>
<dbReference type="PANTHER" id="PTHR35007">
    <property type="entry name" value="INTEGRAL MEMBRANE PROTEIN-RELATED"/>
    <property type="match status" value="1"/>
</dbReference>
<evidence type="ECO:0000256" key="1">
    <source>
        <dbReference type="ARBA" id="ARBA00004651"/>
    </source>
</evidence>
<keyword evidence="9" id="KW-1185">Reference proteome</keyword>
<feature type="transmembrane region" description="Helical" evidence="6">
    <location>
        <begin position="279"/>
        <end position="303"/>
    </location>
</feature>
<dbReference type="Pfam" id="PF00482">
    <property type="entry name" value="T2SSF"/>
    <property type="match status" value="1"/>
</dbReference>
<sequence>MLFLGFFSTIVLLIYGLFLFRGEKKDRIRSRVTTVFQGNYTEATTDEKDEIKKLSFSKRIVAPVWKKMKGSTQKKISNEKLEKIENKLLQAGSPFGMTPGDYRILQIVVMILLPVLFGFYAYILDSTNTGFIVMLVFGGIICGLFLPSFYLKVKTNSRNKLASKELPDFLDLVTVSIEAGLGFDSALTKVVEKRQGVLSYEFQICLEEMRLGKTRREALSGVRNRLNNSDVKSLIGSIIQAEQLGIGLVQTLRVQSLEVRQRRKQRAEEAAMKAPVKMLFPLVIFIFPCIFIVILAPAVLQFLNGF</sequence>
<evidence type="ECO:0000313" key="8">
    <source>
        <dbReference type="EMBL" id="MDQ0256980.1"/>
    </source>
</evidence>
<keyword evidence="4 6" id="KW-1133">Transmembrane helix</keyword>
<comment type="caution">
    <text evidence="8">The sequence shown here is derived from an EMBL/GenBank/DDBJ whole genome shotgun (WGS) entry which is preliminary data.</text>
</comment>
<feature type="domain" description="Type II secretion system protein GspF" evidence="7">
    <location>
        <begin position="169"/>
        <end position="295"/>
    </location>
</feature>
<dbReference type="RefSeq" id="WP_307329964.1">
    <property type="nucleotide sequence ID" value="NZ_JAUSUG010000021.1"/>
</dbReference>
<keyword evidence="5 6" id="KW-0472">Membrane</keyword>
<feature type="transmembrane region" description="Helical" evidence="6">
    <location>
        <begin position="6"/>
        <end position="22"/>
    </location>
</feature>
<keyword evidence="3 6" id="KW-0812">Transmembrane</keyword>
<evidence type="ECO:0000256" key="2">
    <source>
        <dbReference type="ARBA" id="ARBA00022475"/>
    </source>
</evidence>
<evidence type="ECO:0000313" key="9">
    <source>
        <dbReference type="Proteomes" id="UP001230005"/>
    </source>
</evidence>
<dbReference type="PANTHER" id="PTHR35007:SF2">
    <property type="entry name" value="PILUS ASSEMBLE PROTEIN"/>
    <property type="match status" value="1"/>
</dbReference>